<dbReference type="Proteomes" id="UP000024635">
    <property type="component" value="Unassembled WGS sequence"/>
</dbReference>
<evidence type="ECO:0000313" key="3">
    <source>
        <dbReference type="Proteomes" id="UP000024635"/>
    </source>
</evidence>
<feature type="region of interest" description="Disordered" evidence="1">
    <location>
        <begin position="46"/>
        <end position="91"/>
    </location>
</feature>
<proteinExistence type="predicted"/>
<organism evidence="2 3">
    <name type="scientific">Ancylostoma ceylanicum</name>
    <dbReference type="NCBI Taxonomy" id="53326"/>
    <lineage>
        <taxon>Eukaryota</taxon>
        <taxon>Metazoa</taxon>
        <taxon>Ecdysozoa</taxon>
        <taxon>Nematoda</taxon>
        <taxon>Chromadorea</taxon>
        <taxon>Rhabditida</taxon>
        <taxon>Rhabditina</taxon>
        <taxon>Rhabditomorpha</taxon>
        <taxon>Strongyloidea</taxon>
        <taxon>Ancylostomatidae</taxon>
        <taxon>Ancylostomatinae</taxon>
        <taxon>Ancylostoma</taxon>
    </lineage>
</organism>
<dbReference type="EMBL" id="JARK01000519">
    <property type="protein sequence ID" value="EYC36233.1"/>
    <property type="molecule type" value="Genomic_DNA"/>
</dbReference>
<feature type="compositionally biased region" description="Acidic residues" evidence="1">
    <location>
        <begin position="55"/>
        <end position="69"/>
    </location>
</feature>
<reference evidence="3" key="1">
    <citation type="journal article" date="2015" name="Nat. Genet.">
        <title>The genome and transcriptome of the zoonotic hookworm Ancylostoma ceylanicum identify infection-specific gene families.</title>
        <authorList>
            <person name="Schwarz E.M."/>
            <person name="Hu Y."/>
            <person name="Antoshechkin I."/>
            <person name="Miller M.M."/>
            <person name="Sternberg P.W."/>
            <person name="Aroian R.V."/>
        </authorList>
    </citation>
    <scope>NUCLEOTIDE SEQUENCE</scope>
    <source>
        <strain evidence="3">HY135</strain>
    </source>
</reference>
<keyword evidence="3" id="KW-1185">Reference proteome</keyword>
<gene>
    <name evidence="2" type="primary">Acey_s0919.g3042</name>
    <name evidence="2" type="ORF">Y032_0919g3042</name>
</gene>
<dbReference type="AlphaFoldDB" id="A0A016WB46"/>
<accession>A0A016WB46</accession>
<evidence type="ECO:0000256" key="1">
    <source>
        <dbReference type="SAM" id="MobiDB-lite"/>
    </source>
</evidence>
<protein>
    <submittedName>
        <fullName evidence="2">Uncharacterized protein</fullName>
    </submittedName>
</protein>
<name>A0A016WB46_9BILA</name>
<evidence type="ECO:0000313" key="2">
    <source>
        <dbReference type="EMBL" id="EYC36233.1"/>
    </source>
</evidence>
<comment type="caution">
    <text evidence="2">The sequence shown here is derived from an EMBL/GenBank/DDBJ whole genome shotgun (WGS) entry which is preliminary data.</text>
</comment>
<feature type="region of interest" description="Disordered" evidence="1">
    <location>
        <begin position="1"/>
        <end position="29"/>
    </location>
</feature>
<feature type="compositionally biased region" description="Polar residues" evidence="1">
    <location>
        <begin position="7"/>
        <end position="29"/>
    </location>
</feature>
<sequence>MPGSANYIMSSGDQPGIASPQTDESPFLNRNNSFIHLALFHERKVVTRTAKEEQNNDEEKDEEQEEEAGTDGKSATYQEHTGAELNMMLSL</sequence>